<evidence type="ECO:0000313" key="3">
    <source>
        <dbReference type="EMBL" id="TDG15090.1"/>
    </source>
</evidence>
<sequence length="121" mass="13953">MSVIGKGSHYEARAARFLQDQGLRILQTNYRCRCGEIDLVARHHQYLVFVEVRSRGNPRFSSAAASVDLRKQRKLLRTAQFFLQQHPKLAQLPCRFDVIAFEPPQSRAQDTPRWIPGAFTN</sequence>
<dbReference type="Gene3D" id="3.40.1350.10">
    <property type="match status" value="1"/>
</dbReference>
<dbReference type="NCBIfam" id="NF009150">
    <property type="entry name" value="PRK12497.1-3"/>
    <property type="match status" value="1"/>
</dbReference>
<keyword evidence="4" id="KW-1185">Reference proteome</keyword>
<dbReference type="CDD" id="cd20736">
    <property type="entry name" value="PoNe_Nuclease"/>
    <property type="match status" value="1"/>
</dbReference>
<reference evidence="3 4" key="1">
    <citation type="submission" date="2019-03" db="EMBL/GenBank/DDBJ databases">
        <title>Seongchinamella monodicae gen. nov., sp. nov., a novel member of the Gammaproteobacteria isolated from a tidal mudflat of beach.</title>
        <authorList>
            <person name="Yang H.G."/>
            <person name="Kang J.W."/>
            <person name="Lee S.D."/>
        </authorList>
    </citation>
    <scope>NUCLEOTIDE SEQUENCE [LARGE SCALE GENOMIC DNA]</scope>
    <source>
        <strain evidence="3 4">GH4-78</strain>
    </source>
</reference>
<dbReference type="NCBIfam" id="TIGR00252">
    <property type="entry name" value="YraN family protein"/>
    <property type="match status" value="1"/>
</dbReference>
<dbReference type="HAMAP" id="MF_00048">
    <property type="entry name" value="UPF0102"/>
    <property type="match status" value="1"/>
</dbReference>
<accession>A0A4R5LUN1</accession>
<dbReference type="GO" id="GO:0003676">
    <property type="term" value="F:nucleic acid binding"/>
    <property type="evidence" value="ECO:0007669"/>
    <property type="project" value="InterPro"/>
</dbReference>
<dbReference type="InterPro" id="IPR011335">
    <property type="entry name" value="Restrct_endonuc-II-like"/>
</dbReference>
<comment type="similarity">
    <text evidence="1 2">Belongs to the UPF0102 family.</text>
</comment>
<protein>
    <recommendedName>
        <fullName evidence="2">UPF0102 protein E2F43_02300</fullName>
    </recommendedName>
</protein>
<dbReference type="Pfam" id="PF02021">
    <property type="entry name" value="UPF0102"/>
    <property type="match status" value="1"/>
</dbReference>
<evidence type="ECO:0000256" key="1">
    <source>
        <dbReference type="ARBA" id="ARBA00006738"/>
    </source>
</evidence>
<dbReference type="AlphaFoldDB" id="A0A4R5LUN1"/>
<dbReference type="PANTHER" id="PTHR34039:SF1">
    <property type="entry name" value="UPF0102 PROTEIN YRAN"/>
    <property type="match status" value="1"/>
</dbReference>
<dbReference type="InterPro" id="IPR003509">
    <property type="entry name" value="UPF0102_YraN-like"/>
</dbReference>
<dbReference type="InterPro" id="IPR011856">
    <property type="entry name" value="tRNA_endonuc-like_dom_sf"/>
</dbReference>
<organism evidence="3 4">
    <name type="scientific">Seongchinamella unica</name>
    <dbReference type="NCBI Taxonomy" id="2547392"/>
    <lineage>
        <taxon>Bacteria</taxon>
        <taxon>Pseudomonadati</taxon>
        <taxon>Pseudomonadota</taxon>
        <taxon>Gammaproteobacteria</taxon>
        <taxon>Cellvibrionales</taxon>
        <taxon>Halieaceae</taxon>
        <taxon>Seongchinamella</taxon>
    </lineage>
</organism>
<dbReference type="OrthoDB" id="9794876at2"/>
<gene>
    <name evidence="3" type="ORF">E2F43_02300</name>
</gene>
<dbReference type="Proteomes" id="UP000295554">
    <property type="component" value="Unassembled WGS sequence"/>
</dbReference>
<name>A0A4R5LUN1_9GAMM</name>
<dbReference type="SUPFAM" id="SSF52980">
    <property type="entry name" value="Restriction endonuclease-like"/>
    <property type="match status" value="1"/>
</dbReference>
<comment type="caution">
    <text evidence="3">The sequence shown here is derived from an EMBL/GenBank/DDBJ whole genome shotgun (WGS) entry which is preliminary data.</text>
</comment>
<dbReference type="EMBL" id="SMSE01000001">
    <property type="protein sequence ID" value="TDG15090.1"/>
    <property type="molecule type" value="Genomic_DNA"/>
</dbReference>
<evidence type="ECO:0000256" key="2">
    <source>
        <dbReference type="HAMAP-Rule" id="MF_00048"/>
    </source>
</evidence>
<proteinExistence type="inferred from homology"/>
<evidence type="ECO:0000313" key="4">
    <source>
        <dbReference type="Proteomes" id="UP000295554"/>
    </source>
</evidence>
<dbReference type="PANTHER" id="PTHR34039">
    <property type="entry name" value="UPF0102 PROTEIN YRAN"/>
    <property type="match status" value="1"/>
</dbReference>